<dbReference type="SUPFAM" id="SSF56801">
    <property type="entry name" value="Acetyl-CoA synthetase-like"/>
    <property type="match status" value="1"/>
</dbReference>
<dbReference type="InterPro" id="IPR050237">
    <property type="entry name" value="ATP-dep_AMP-bd_enzyme"/>
</dbReference>
<dbReference type="PROSITE" id="PS00455">
    <property type="entry name" value="AMP_BINDING"/>
    <property type="match status" value="1"/>
</dbReference>
<feature type="domain" description="AMP-binding enzyme C-terminal" evidence="3">
    <location>
        <begin position="489"/>
        <end position="556"/>
    </location>
</feature>
<dbReference type="InterPro" id="IPR045851">
    <property type="entry name" value="AMP-bd_C_sf"/>
</dbReference>
<dbReference type="Pfam" id="PF00501">
    <property type="entry name" value="AMP-binding"/>
    <property type="match status" value="1"/>
</dbReference>
<dbReference type="PANTHER" id="PTHR43767">
    <property type="entry name" value="LONG-CHAIN-FATTY-ACID--COA LIGASE"/>
    <property type="match status" value="1"/>
</dbReference>
<dbReference type="InterPro" id="IPR020845">
    <property type="entry name" value="AMP-binding_CS"/>
</dbReference>
<feature type="domain" description="AMP-dependent synthetase/ligase" evidence="2">
    <location>
        <begin position="44"/>
        <end position="429"/>
    </location>
</feature>
<name>A0A517PDP4_9PLAN</name>
<dbReference type="Gene3D" id="3.30.300.30">
    <property type="match status" value="1"/>
</dbReference>
<reference evidence="4 5" key="1">
    <citation type="submission" date="2019-02" db="EMBL/GenBank/DDBJ databases">
        <title>Deep-cultivation of Planctomycetes and their phenomic and genomic characterization uncovers novel biology.</title>
        <authorList>
            <person name="Wiegand S."/>
            <person name="Jogler M."/>
            <person name="Boedeker C."/>
            <person name="Pinto D."/>
            <person name="Vollmers J."/>
            <person name="Rivas-Marin E."/>
            <person name="Kohn T."/>
            <person name="Peeters S.H."/>
            <person name="Heuer A."/>
            <person name="Rast P."/>
            <person name="Oberbeckmann S."/>
            <person name="Bunk B."/>
            <person name="Jeske O."/>
            <person name="Meyerdierks A."/>
            <person name="Storesund J.E."/>
            <person name="Kallscheuer N."/>
            <person name="Luecker S."/>
            <person name="Lage O.M."/>
            <person name="Pohl T."/>
            <person name="Merkel B.J."/>
            <person name="Hornburger P."/>
            <person name="Mueller R.-W."/>
            <person name="Bruemmer F."/>
            <person name="Labrenz M."/>
            <person name="Spormann A.M."/>
            <person name="Op den Camp H."/>
            <person name="Overmann J."/>
            <person name="Amann R."/>
            <person name="Jetten M.S.M."/>
            <person name="Mascher T."/>
            <person name="Medema M.H."/>
            <person name="Devos D.P."/>
            <person name="Kaster A.-K."/>
            <person name="Ovreas L."/>
            <person name="Rohde M."/>
            <person name="Galperin M.Y."/>
            <person name="Jogler C."/>
        </authorList>
    </citation>
    <scope>NUCLEOTIDE SEQUENCE [LARGE SCALE GENOMIC DNA]</scope>
    <source>
        <strain evidence="4 5">CA12</strain>
    </source>
</reference>
<dbReference type="EMBL" id="CP036265">
    <property type="protein sequence ID" value="QDT17497.1"/>
    <property type="molecule type" value="Genomic_DNA"/>
</dbReference>
<dbReference type="InterPro" id="IPR000873">
    <property type="entry name" value="AMP-dep_synth/lig_dom"/>
</dbReference>
<evidence type="ECO:0000259" key="2">
    <source>
        <dbReference type="Pfam" id="PF00501"/>
    </source>
</evidence>
<organism evidence="4 5">
    <name type="scientific">Alienimonas californiensis</name>
    <dbReference type="NCBI Taxonomy" id="2527989"/>
    <lineage>
        <taxon>Bacteria</taxon>
        <taxon>Pseudomonadati</taxon>
        <taxon>Planctomycetota</taxon>
        <taxon>Planctomycetia</taxon>
        <taxon>Planctomycetales</taxon>
        <taxon>Planctomycetaceae</taxon>
        <taxon>Alienimonas</taxon>
    </lineage>
</organism>
<dbReference type="EC" id="6.2.1.3" evidence="4"/>
<protein>
    <submittedName>
        <fullName evidence="4">Long-chain-fatty-acid--CoA ligase</fullName>
        <ecNumber evidence="4">6.2.1.3</ecNumber>
    </submittedName>
</protein>
<dbReference type="Proteomes" id="UP000318741">
    <property type="component" value="Chromosome"/>
</dbReference>
<dbReference type="RefSeq" id="WP_145360363.1">
    <property type="nucleotide sequence ID" value="NZ_CP036265.1"/>
</dbReference>
<dbReference type="InterPro" id="IPR025110">
    <property type="entry name" value="AMP-bd_C"/>
</dbReference>
<dbReference type="OrthoDB" id="9799237at2"/>
<evidence type="ECO:0000313" key="5">
    <source>
        <dbReference type="Proteomes" id="UP000318741"/>
    </source>
</evidence>
<accession>A0A517PDP4</accession>
<dbReference type="Pfam" id="PF13193">
    <property type="entry name" value="AMP-binding_C"/>
    <property type="match status" value="1"/>
</dbReference>
<dbReference type="InterPro" id="IPR042099">
    <property type="entry name" value="ANL_N_sf"/>
</dbReference>
<sequence>MTVAPPTAPGPAVAAPGPRPADGSPPARGPAADGSPCSVADLLRRAAAERPEVDAVLTPRGRAGDPTRTYDALTFAELDAAADRFAAALASRGVRRGERVALMVRPGGRFAVAVFGTLRAGAAAVLIDPGLGVPAVLRCLREVSPTGFVGEPIAVAAARAVGRLDGVKAWVSAGRAVPGAIGWERFGTLGPSDFSPPAMGRTDPAAVIFTSGSTGLAKGVAYEHGMFLAQIEHLRAGYDLPPGEVDVPAFPLFALFDVGLSATMIVPRMHPSRPAHVRPEEILGPIRERSATRAFGSPALWKKVLKDAADRGVTLPSVTALLSAGAPIPPRTHEWARAVLPAGAQLHTPYGATEALPVCTTGTDEILGETAARTREGAGTCVGQPFPGVSLRVVAEVQGPIDSIDEATDLPTGEIGEVIVSGPAVTREYVNRPEQTRRAKIADPAAPTGVWHRMGDVGYLDDRGRLWFCGRQAHVVRTTDGPIYPVRGEAVLNELPAVRRTAIVGVGDPGRQRPVIVVECEPGARTAALREELRERAAASPVIGPPRAVLFRKTLPTDVRHNTKIDRAALADWATRLLASPLRRRLARA</sequence>
<feature type="compositionally biased region" description="Low complexity" evidence="1">
    <location>
        <begin position="1"/>
        <end position="16"/>
    </location>
</feature>
<feature type="region of interest" description="Disordered" evidence="1">
    <location>
        <begin position="1"/>
        <end position="38"/>
    </location>
</feature>
<keyword evidence="5" id="KW-1185">Reference proteome</keyword>
<dbReference type="GO" id="GO:0004467">
    <property type="term" value="F:long-chain fatty acid-CoA ligase activity"/>
    <property type="evidence" value="ECO:0007669"/>
    <property type="project" value="UniProtKB-EC"/>
</dbReference>
<dbReference type="PANTHER" id="PTHR43767:SF1">
    <property type="entry name" value="NONRIBOSOMAL PEPTIDE SYNTHASE PES1 (EUROFUNG)-RELATED"/>
    <property type="match status" value="1"/>
</dbReference>
<dbReference type="AlphaFoldDB" id="A0A517PDP4"/>
<dbReference type="NCBIfam" id="NF006754">
    <property type="entry name" value="PRK09274.1"/>
    <property type="match status" value="1"/>
</dbReference>
<evidence type="ECO:0000256" key="1">
    <source>
        <dbReference type="SAM" id="MobiDB-lite"/>
    </source>
</evidence>
<dbReference type="KEGG" id="acaf:CA12_36230"/>
<evidence type="ECO:0000259" key="3">
    <source>
        <dbReference type="Pfam" id="PF13193"/>
    </source>
</evidence>
<gene>
    <name evidence="4" type="primary">fadD</name>
    <name evidence="4" type="ORF">CA12_36230</name>
</gene>
<evidence type="ECO:0000313" key="4">
    <source>
        <dbReference type="EMBL" id="QDT17497.1"/>
    </source>
</evidence>
<dbReference type="Gene3D" id="3.40.50.12780">
    <property type="entry name" value="N-terminal domain of ligase-like"/>
    <property type="match status" value="1"/>
</dbReference>
<proteinExistence type="predicted"/>
<keyword evidence="4" id="KW-0436">Ligase</keyword>